<keyword evidence="4" id="KW-1185">Reference proteome</keyword>
<dbReference type="PANTHER" id="PTHR33376">
    <property type="match status" value="1"/>
</dbReference>
<accession>A0A0H2LR61</accession>
<dbReference type="InterPro" id="IPR018389">
    <property type="entry name" value="DctP_fam"/>
</dbReference>
<evidence type="ECO:0000313" key="3">
    <source>
        <dbReference type="EMBL" id="KLN52793.1"/>
    </source>
</evidence>
<evidence type="ECO:0000256" key="2">
    <source>
        <dbReference type="SAM" id="SignalP"/>
    </source>
</evidence>
<dbReference type="GO" id="GO:0055085">
    <property type="term" value="P:transmembrane transport"/>
    <property type="evidence" value="ECO:0007669"/>
    <property type="project" value="InterPro"/>
</dbReference>
<dbReference type="PANTHER" id="PTHR33376:SF5">
    <property type="entry name" value="EXTRACYTOPLASMIC SOLUTE RECEPTOR PROTEIN"/>
    <property type="match status" value="1"/>
</dbReference>
<protein>
    <submittedName>
        <fullName evidence="3">TRAP transporter, DctP subunit</fullName>
    </submittedName>
</protein>
<proteinExistence type="predicted"/>
<dbReference type="Pfam" id="PF03480">
    <property type="entry name" value="DctP"/>
    <property type="match status" value="1"/>
</dbReference>
<comment type="caution">
    <text evidence="3">The sequence shown here is derived from an EMBL/GenBank/DDBJ whole genome shotgun (WGS) entry which is preliminary data.</text>
</comment>
<dbReference type="EMBL" id="JZWI01000044">
    <property type="protein sequence ID" value="KLN52793.1"/>
    <property type="molecule type" value="Genomic_DNA"/>
</dbReference>
<dbReference type="PATRIC" id="fig|34073.19.peg.6224"/>
<feature type="chain" id="PRO_5002596889" evidence="2">
    <location>
        <begin position="24"/>
        <end position="323"/>
    </location>
</feature>
<reference evidence="3 4" key="1">
    <citation type="submission" date="2015-03" db="EMBL/GenBank/DDBJ databases">
        <title>Genome sequence of Variovorax paradoxus TBEA6.</title>
        <authorList>
            <person name="Poehlein A."/>
            <person name="Schuldes J."/>
            <person name="Wuebbeler J.H."/>
            <person name="Hiessl S."/>
            <person name="Steinbuechel A."/>
            <person name="Daniel R."/>
        </authorList>
    </citation>
    <scope>NUCLEOTIDE SEQUENCE [LARGE SCALE GENOMIC DNA]</scope>
    <source>
        <strain evidence="3 4">TBEA6</strain>
    </source>
</reference>
<organism evidence="3 4">
    <name type="scientific">Variovorax paradoxus</name>
    <dbReference type="NCBI Taxonomy" id="34073"/>
    <lineage>
        <taxon>Bacteria</taxon>
        <taxon>Pseudomonadati</taxon>
        <taxon>Pseudomonadota</taxon>
        <taxon>Betaproteobacteria</taxon>
        <taxon>Burkholderiales</taxon>
        <taxon>Comamonadaceae</taxon>
        <taxon>Variovorax</taxon>
    </lineage>
</organism>
<dbReference type="InterPro" id="IPR038404">
    <property type="entry name" value="TRAP_DctP_sf"/>
</dbReference>
<evidence type="ECO:0000256" key="1">
    <source>
        <dbReference type="ARBA" id="ARBA00022729"/>
    </source>
</evidence>
<evidence type="ECO:0000313" key="4">
    <source>
        <dbReference type="Proteomes" id="UP000035170"/>
    </source>
</evidence>
<dbReference type="NCBIfam" id="NF037995">
    <property type="entry name" value="TRAP_S1"/>
    <property type="match status" value="1"/>
</dbReference>
<feature type="signal peptide" evidence="2">
    <location>
        <begin position="1"/>
        <end position="23"/>
    </location>
</feature>
<dbReference type="Proteomes" id="UP000035170">
    <property type="component" value="Unassembled WGS sequence"/>
</dbReference>
<gene>
    <name evidence="3" type="primary">dctP</name>
    <name evidence="3" type="ORF">VPARA_60600</name>
</gene>
<dbReference type="AlphaFoldDB" id="A0A0H2LR61"/>
<keyword evidence="1 2" id="KW-0732">Signal</keyword>
<dbReference type="Gene3D" id="3.40.190.170">
    <property type="entry name" value="Bacterial extracellular solute-binding protein, family 7"/>
    <property type="match status" value="1"/>
</dbReference>
<sequence>MTNTFKRLAASAAWGLLAISAAAQEVQIRLVTAFPENTAFSQEVVKWSERANAQGKGLVKISFIGGPRAIPTFEIGNAVKSGVVDMALSPGAFYTNVFPEADMLKMSQIPIAEQRNNGAVEYINKVWNEKGNMQYLARMVEGYPFHIFLTKKVEKLDLTGKKIRVSPAIRPAVQTLNGNVINIPPGEIYTALERSVIDGYGWSVGGIFDLNLASHTKFRIDPGFYDADVSLIMNLDKWKAMTPQQRAFIQKMAMEMEANTAYWRKEGEDEKKKQIASGIQPLTFSPTETAKYLDAVYEAGWADLIKSSPVHGPKLRVLLSKKP</sequence>
<dbReference type="RefSeq" id="WP_047787213.1">
    <property type="nucleotide sequence ID" value="NZ_JZWI01000044.1"/>
</dbReference>
<name>A0A0H2LR61_VARPD</name>